<dbReference type="InterPro" id="IPR013187">
    <property type="entry name" value="F-box-assoc_dom_typ3"/>
</dbReference>
<dbReference type="NCBIfam" id="TIGR01640">
    <property type="entry name" value="F_box_assoc_1"/>
    <property type="match status" value="1"/>
</dbReference>
<evidence type="ECO:0000313" key="4">
    <source>
        <dbReference type="Proteomes" id="UP001141552"/>
    </source>
</evidence>
<dbReference type="PANTHER" id="PTHR31672">
    <property type="entry name" value="BNACNNG10540D PROTEIN"/>
    <property type="match status" value="1"/>
</dbReference>
<accession>A0A9Q0GME8</accession>
<reference evidence="3" key="2">
    <citation type="journal article" date="2023" name="Plants (Basel)">
        <title>Annotation of the Turnera subulata (Passifloraceae) Draft Genome Reveals the S-Locus Evolved after the Divergence of Turneroideae from Passifloroideae in a Stepwise Manner.</title>
        <authorList>
            <person name="Henning P.M."/>
            <person name="Roalson E.H."/>
            <person name="Mir W."/>
            <person name="McCubbin A.G."/>
            <person name="Shore J.S."/>
        </authorList>
    </citation>
    <scope>NUCLEOTIDE SEQUENCE</scope>
    <source>
        <strain evidence="3">F60SS</strain>
    </source>
</reference>
<evidence type="ECO:0000259" key="2">
    <source>
        <dbReference type="Pfam" id="PF08268"/>
    </source>
</evidence>
<dbReference type="AlphaFoldDB" id="A0A9Q0GME8"/>
<dbReference type="InterPro" id="IPR036047">
    <property type="entry name" value="F-box-like_dom_sf"/>
</dbReference>
<dbReference type="Pfam" id="PF00646">
    <property type="entry name" value="F-box"/>
    <property type="match status" value="1"/>
</dbReference>
<dbReference type="Proteomes" id="UP001141552">
    <property type="component" value="Unassembled WGS sequence"/>
</dbReference>
<reference evidence="3" key="1">
    <citation type="submission" date="2022-02" db="EMBL/GenBank/DDBJ databases">
        <authorList>
            <person name="Henning P.M."/>
            <person name="McCubbin A.G."/>
            <person name="Shore J.S."/>
        </authorList>
    </citation>
    <scope>NUCLEOTIDE SEQUENCE</scope>
    <source>
        <strain evidence="3">F60SS</strain>
        <tissue evidence="3">Leaves</tissue>
    </source>
</reference>
<comment type="caution">
    <text evidence="3">The sequence shown here is derived from an EMBL/GenBank/DDBJ whole genome shotgun (WGS) entry which is preliminary data.</text>
</comment>
<evidence type="ECO:0008006" key="5">
    <source>
        <dbReference type="Google" id="ProtNLM"/>
    </source>
</evidence>
<dbReference type="EMBL" id="JAKUCV010000001">
    <property type="protein sequence ID" value="KAJ4851660.1"/>
    <property type="molecule type" value="Genomic_DNA"/>
</dbReference>
<sequence>MEDRCYISKLPCTILREEIFSRLPYPACVACKCVCKSWCLCFSKLPRLSKNILLCTQGRNLQWVDFKNNVHFSFVAEFLSPNSSRSIMQRRCSPFAYTSVNSCNGLLSVCTFPSEDFKDVVMHILNPITEEYLTLPGRNDTRVGLHKDLCGLGFCPETKRFKAFRLSYHLLLNERNSCQELRRQAHRDFYQVEVFTLGTDSAWRNIGPARNYRCSGKAVWGSFKAFLSGSIHRLIVSHEGLEISAFDFEKEQFRSIQLPHAFDKMTRKKCGYTDIGVYKDSLCFCCLERNKVPEALEVWVMKEYGVAIAWQLKLVVRSSEESWQWKMQKPINVVMFFDNDCILLSDGGRLVLYDPQRGRHAGLADGTEDEYIHAICFNNPRFDSLNQIVGSSLEIFDATKLLNQIRTSC</sequence>
<keyword evidence="4" id="KW-1185">Reference proteome</keyword>
<evidence type="ECO:0000259" key="1">
    <source>
        <dbReference type="Pfam" id="PF00646"/>
    </source>
</evidence>
<dbReference type="SUPFAM" id="SSF81383">
    <property type="entry name" value="F-box domain"/>
    <property type="match status" value="1"/>
</dbReference>
<dbReference type="Gene3D" id="1.20.1280.50">
    <property type="match status" value="1"/>
</dbReference>
<feature type="domain" description="F-box associated beta-propeller type 3" evidence="2">
    <location>
        <begin position="54"/>
        <end position="323"/>
    </location>
</feature>
<feature type="domain" description="F-box" evidence="1">
    <location>
        <begin position="15"/>
        <end position="47"/>
    </location>
</feature>
<organism evidence="3 4">
    <name type="scientific">Turnera subulata</name>
    <dbReference type="NCBI Taxonomy" id="218843"/>
    <lineage>
        <taxon>Eukaryota</taxon>
        <taxon>Viridiplantae</taxon>
        <taxon>Streptophyta</taxon>
        <taxon>Embryophyta</taxon>
        <taxon>Tracheophyta</taxon>
        <taxon>Spermatophyta</taxon>
        <taxon>Magnoliopsida</taxon>
        <taxon>eudicotyledons</taxon>
        <taxon>Gunneridae</taxon>
        <taxon>Pentapetalae</taxon>
        <taxon>rosids</taxon>
        <taxon>fabids</taxon>
        <taxon>Malpighiales</taxon>
        <taxon>Passifloraceae</taxon>
        <taxon>Turnera</taxon>
    </lineage>
</organism>
<dbReference type="InterPro" id="IPR017451">
    <property type="entry name" value="F-box-assoc_interact_dom"/>
</dbReference>
<dbReference type="Pfam" id="PF08268">
    <property type="entry name" value="FBA_3"/>
    <property type="match status" value="1"/>
</dbReference>
<dbReference type="OrthoDB" id="852051at2759"/>
<proteinExistence type="predicted"/>
<name>A0A9Q0GME8_9ROSI</name>
<protein>
    <recommendedName>
        <fullName evidence="5">F-box domain-containing protein</fullName>
    </recommendedName>
</protein>
<gene>
    <name evidence="3" type="ORF">Tsubulata_014484</name>
</gene>
<dbReference type="InterPro" id="IPR050796">
    <property type="entry name" value="SCF_F-box_component"/>
</dbReference>
<evidence type="ECO:0000313" key="3">
    <source>
        <dbReference type="EMBL" id="KAJ4851660.1"/>
    </source>
</evidence>
<dbReference type="InterPro" id="IPR001810">
    <property type="entry name" value="F-box_dom"/>
</dbReference>
<dbReference type="PANTHER" id="PTHR31672:SF13">
    <property type="entry name" value="F-BOX PROTEIN CPR30-LIKE"/>
    <property type="match status" value="1"/>
</dbReference>